<name>A0AAV0UU81_HYABA</name>
<dbReference type="InterPro" id="IPR036388">
    <property type="entry name" value="WH-like_DNA-bd_sf"/>
</dbReference>
<comment type="subcellular location">
    <subcellularLocation>
        <location evidence="1">Nucleus</location>
    </subcellularLocation>
</comment>
<evidence type="ECO:0000313" key="8">
    <source>
        <dbReference type="Proteomes" id="UP001162031"/>
    </source>
</evidence>
<dbReference type="SUPFAM" id="SSF46785">
    <property type="entry name" value="Winged helix' DNA-binding domain"/>
    <property type="match status" value="1"/>
</dbReference>
<dbReference type="FunFam" id="1.10.10.10:FF:000286">
    <property type="entry name" value="Heat shock transcription factor"/>
    <property type="match status" value="1"/>
</dbReference>
<dbReference type="GO" id="GO:0003700">
    <property type="term" value="F:DNA-binding transcription factor activity"/>
    <property type="evidence" value="ECO:0007669"/>
    <property type="project" value="InterPro"/>
</dbReference>
<evidence type="ECO:0000256" key="1">
    <source>
        <dbReference type="ARBA" id="ARBA00004123"/>
    </source>
</evidence>
<feature type="compositionally biased region" description="Basic and acidic residues" evidence="5">
    <location>
        <begin position="1"/>
        <end position="10"/>
    </location>
</feature>
<dbReference type="GO" id="GO:0043565">
    <property type="term" value="F:sequence-specific DNA binding"/>
    <property type="evidence" value="ECO:0007669"/>
    <property type="project" value="InterPro"/>
</dbReference>
<dbReference type="EMBL" id="CANTFL010001361">
    <property type="protein sequence ID" value="CAI5738219.1"/>
    <property type="molecule type" value="Genomic_DNA"/>
</dbReference>
<keyword evidence="3" id="KW-0539">Nucleus</keyword>
<reference evidence="7" key="1">
    <citation type="submission" date="2022-12" db="EMBL/GenBank/DDBJ databases">
        <authorList>
            <person name="Webb A."/>
        </authorList>
    </citation>
    <scope>NUCLEOTIDE SEQUENCE</scope>
    <source>
        <strain evidence="7">Hp1</strain>
    </source>
</reference>
<dbReference type="Proteomes" id="UP001162031">
    <property type="component" value="Unassembled WGS sequence"/>
</dbReference>
<feature type="region of interest" description="Disordered" evidence="5">
    <location>
        <begin position="1"/>
        <end position="34"/>
    </location>
</feature>
<keyword evidence="8" id="KW-1185">Reference proteome</keyword>
<feature type="domain" description="HSF-type DNA-binding" evidence="6">
    <location>
        <begin position="75"/>
        <end position="174"/>
    </location>
</feature>
<dbReference type="PANTHER" id="PTHR10015">
    <property type="entry name" value="HEAT SHOCK TRANSCRIPTION FACTOR"/>
    <property type="match status" value="1"/>
</dbReference>
<sequence length="514" mass="56232">MPATRLDRPKPVAASDPRTLKRTRPSPHGDSLRSSTAVATAAAAAATTTTTATAVADDDDNGLPAALAASAVACKVPKFLRSLYAILQTEDPQIVSWVQNKALTPKCVTAFHILEMVRFEREVLPKYFKHQKFASFQRQLNNFGFRKWTKTQSSGVCTFSHNCFPPDLSAATSSNLSVRERWRQKSTQVQTPGAATAATVDSPLMKRRCVTNGIATAKAKHLDDDRQSASRRRPVHVQVPGRDIVAATCSFGEMYRSPSSTANVDSSAFRHHLSHQPPLKKRARPHTAVKQETTDLLDGLEAFCDDSFKQVVLPPLQPHYFQTEIAKSTLLPTPPASPFSIPSDFSALQLPQGSCRFSLPQVSNNFSSSSVSSAEVSYASTGFKSLDMKQQNEAQPHAFSLSNNRGSASNGTTDAAALQGTFLEPWVWDAQPTCSSFELAPFPLGFECRRTDVECKPELVWQESLSASSHQTMNELSTDACSTDVLEIELCHQQYRGDPSSSEEFALETLLFAE</sequence>
<evidence type="ECO:0000256" key="4">
    <source>
        <dbReference type="RuleBase" id="RU004020"/>
    </source>
</evidence>
<evidence type="ECO:0000256" key="5">
    <source>
        <dbReference type="SAM" id="MobiDB-lite"/>
    </source>
</evidence>
<dbReference type="PANTHER" id="PTHR10015:SF427">
    <property type="entry name" value="HEAT SHOCK FACTOR PROTEIN"/>
    <property type="match status" value="1"/>
</dbReference>
<accession>A0AAV0UU81</accession>
<dbReference type="InterPro" id="IPR000232">
    <property type="entry name" value="HSF_DNA-bd"/>
</dbReference>
<dbReference type="Gene3D" id="1.10.10.10">
    <property type="entry name" value="Winged helix-like DNA-binding domain superfamily/Winged helix DNA-binding domain"/>
    <property type="match status" value="1"/>
</dbReference>
<dbReference type="AlphaFoldDB" id="A0AAV0UU81"/>
<protein>
    <recommendedName>
        <fullName evidence="6">HSF-type DNA-binding domain-containing protein</fullName>
    </recommendedName>
</protein>
<dbReference type="GO" id="GO:0005634">
    <property type="term" value="C:nucleus"/>
    <property type="evidence" value="ECO:0007669"/>
    <property type="project" value="UniProtKB-SubCell"/>
</dbReference>
<evidence type="ECO:0000259" key="6">
    <source>
        <dbReference type="SMART" id="SM00415"/>
    </source>
</evidence>
<comment type="similarity">
    <text evidence="4">Belongs to the HSF family.</text>
</comment>
<organism evidence="7 8">
    <name type="scientific">Hyaloperonospora brassicae</name>
    <name type="common">Brassica downy mildew</name>
    <name type="synonym">Peronospora brassicae</name>
    <dbReference type="NCBI Taxonomy" id="162125"/>
    <lineage>
        <taxon>Eukaryota</taxon>
        <taxon>Sar</taxon>
        <taxon>Stramenopiles</taxon>
        <taxon>Oomycota</taxon>
        <taxon>Peronosporomycetes</taxon>
        <taxon>Peronosporales</taxon>
        <taxon>Peronosporaceae</taxon>
        <taxon>Hyaloperonospora</taxon>
    </lineage>
</organism>
<gene>
    <name evidence="7" type="ORF">HBR001_LOCUS7416</name>
</gene>
<evidence type="ECO:0000313" key="7">
    <source>
        <dbReference type="EMBL" id="CAI5738219.1"/>
    </source>
</evidence>
<dbReference type="Pfam" id="PF00447">
    <property type="entry name" value="HSF_DNA-bind"/>
    <property type="match status" value="1"/>
</dbReference>
<evidence type="ECO:0000256" key="3">
    <source>
        <dbReference type="ARBA" id="ARBA00023242"/>
    </source>
</evidence>
<dbReference type="SMART" id="SM00415">
    <property type="entry name" value="HSF"/>
    <property type="match status" value="1"/>
</dbReference>
<proteinExistence type="inferred from homology"/>
<comment type="caution">
    <text evidence="7">The sequence shown here is derived from an EMBL/GenBank/DDBJ whole genome shotgun (WGS) entry which is preliminary data.</text>
</comment>
<dbReference type="PRINTS" id="PR00056">
    <property type="entry name" value="HSFDOMAIN"/>
</dbReference>
<dbReference type="InterPro" id="IPR036390">
    <property type="entry name" value="WH_DNA-bd_sf"/>
</dbReference>
<evidence type="ECO:0000256" key="2">
    <source>
        <dbReference type="ARBA" id="ARBA00023125"/>
    </source>
</evidence>
<keyword evidence="2" id="KW-0238">DNA-binding</keyword>